<dbReference type="InterPro" id="IPR044823">
    <property type="entry name" value="ASIL1/2-like"/>
</dbReference>
<dbReference type="PANTHER" id="PTHR31307">
    <property type="entry name" value="TRIHELIX TRANSCRIPTION FACTOR ASIL2"/>
    <property type="match status" value="1"/>
</dbReference>
<dbReference type="OrthoDB" id="691673at2759"/>
<name>A0A7E5WQL0_TRINI</name>
<dbReference type="InterPro" id="IPR044822">
    <property type="entry name" value="Myb_DNA-bind_4"/>
</dbReference>
<proteinExistence type="predicted"/>
<feature type="coiled-coil region" evidence="1">
    <location>
        <begin position="216"/>
        <end position="261"/>
    </location>
</feature>
<dbReference type="Proteomes" id="UP000322000">
    <property type="component" value="Chromosome 22"/>
</dbReference>
<evidence type="ECO:0000259" key="2">
    <source>
        <dbReference type="Pfam" id="PF13837"/>
    </source>
</evidence>
<evidence type="ECO:0000256" key="1">
    <source>
        <dbReference type="SAM" id="Coils"/>
    </source>
</evidence>
<organism evidence="3 4">
    <name type="scientific">Trichoplusia ni</name>
    <name type="common">Cabbage looper</name>
    <dbReference type="NCBI Taxonomy" id="7111"/>
    <lineage>
        <taxon>Eukaryota</taxon>
        <taxon>Metazoa</taxon>
        <taxon>Ecdysozoa</taxon>
        <taxon>Arthropoda</taxon>
        <taxon>Hexapoda</taxon>
        <taxon>Insecta</taxon>
        <taxon>Pterygota</taxon>
        <taxon>Neoptera</taxon>
        <taxon>Endopterygota</taxon>
        <taxon>Lepidoptera</taxon>
        <taxon>Glossata</taxon>
        <taxon>Ditrysia</taxon>
        <taxon>Noctuoidea</taxon>
        <taxon>Noctuidae</taxon>
        <taxon>Plusiinae</taxon>
        <taxon>Trichoplusia</taxon>
    </lineage>
</organism>
<accession>A0A7E5WQL0</accession>
<feature type="domain" description="Myb/SANT-like DNA-binding" evidence="2">
    <location>
        <begin position="55"/>
        <end position="137"/>
    </location>
</feature>
<evidence type="ECO:0000313" key="3">
    <source>
        <dbReference type="Proteomes" id="UP000322000"/>
    </source>
</evidence>
<dbReference type="InParanoid" id="A0A7E5WQL0"/>
<dbReference type="Gene3D" id="1.10.10.60">
    <property type="entry name" value="Homeodomain-like"/>
    <property type="match status" value="1"/>
</dbReference>
<dbReference type="RefSeq" id="XP_026742642.1">
    <property type="nucleotide sequence ID" value="XM_026886841.1"/>
</dbReference>
<evidence type="ECO:0000313" key="4">
    <source>
        <dbReference type="RefSeq" id="XP_026742642.1"/>
    </source>
</evidence>
<reference evidence="4" key="1">
    <citation type="submission" date="2025-08" db="UniProtKB">
        <authorList>
            <consortium name="RefSeq"/>
        </authorList>
    </citation>
    <scope>IDENTIFICATION</scope>
</reference>
<keyword evidence="1" id="KW-0175">Coiled coil</keyword>
<dbReference type="GeneID" id="113504509"/>
<sequence>MDENIDSNVAVLAILDNQSNQYKPNMNMNNYNFSHTITVTHEETDVNESNKQNVIWTKHATNLLLSLYQTKIHMLDNPKKKSKMWLSIAEELKSLSVEVTPDQVRWKINALTKKYKDCIDNGQGAMSFKYFNEMHQILGRYSDNSETYRLASGVMPGGSEDLDKDKSKRNNLTLKGSTPFRRLRTERRAKIELDKQWLEYLRKQEDQKQLRDERYERNLRLRQEELQLRKKELEIKQSLALKKLQLKEKKQEEMLKIEREKCALLRKLLADQDLMRQ</sequence>
<keyword evidence="3" id="KW-1185">Reference proteome</keyword>
<dbReference type="Pfam" id="PF13837">
    <property type="entry name" value="Myb_DNA-bind_4"/>
    <property type="match status" value="1"/>
</dbReference>
<gene>
    <name evidence="4" type="primary">LOC113504509</name>
</gene>
<protein>
    <submittedName>
        <fullName evidence="4">Uncharacterized protein LOC113504509</fullName>
    </submittedName>
</protein>
<dbReference type="KEGG" id="tnl:113504509"/>
<dbReference type="PANTHER" id="PTHR31307:SF4">
    <property type="entry name" value="TRIHELIX TRANSCRIPTION FACTOR ASIL2"/>
    <property type="match status" value="1"/>
</dbReference>
<dbReference type="AlphaFoldDB" id="A0A7E5WQL0"/>